<dbReference type="GO" id="GO:0004523">
    <property type="term" value="F:RNA-DNA hybrid ribonuclease activity"/>
    <property type="evidence" value="ECO:0007669"/>
    <property type="project" value="InterPro"/>
</dbReference>
<dbReference type="PANTHER" id="PTHR47074">
    <property type="entry name" value="BNAC02G40300D PROTEIN"/>
    <property type="match status" value="1"/>
</dbReference>
<feature type="domain" description="RNase H type-1" evidence="1">
    <location>
        <begin position="19"/>
        <end position="97"/>
    </location>
</feature>
<gene>
    <name evidence="2" type="ORF">MtrunA17_Chr7g0225511</name>
</gene>
<protein>
    <recommendedName>
        <fullName evidence="1">RNase H type-1 domain-containing protein</fullName>
    </recommendedName>
</protein>
<evidence type="ECO:0000313" key="3">
    <source>
        <dbReference type="Proteomes" id="UP000265566"/>
    </source>
</evidence>
<name>A0A396GV44_MEDTR</name>
<accession>A0A396GV44</accession>
<dbReference type="AlphaFoldDB" id="A0A396GV44"/>
<evidence type="ECO:0000313" key="2">
    <source>
        <dbReference type="EMBL" id="RHN44999.1"/>
    </source>
</evidence>
<dbReference type="PANTHER" id="PTHR47074:SF48">
    <property type="entry name" value="POLYNUCLEOTIDYL TRANSFERASE, RIBONUCLEASE H-LIKE SUPERFAMILY PROTEIN"/>
    <property type="match status" value="1"/>
</dbReference>
<dbReference type="InterPro" id="IPR052929">
    <property type="entry name" value="RNase_H-like_EbsB-rel"/>
</dbReference>
<reference evidence="3" key="1">
    <citation type="journal article" date="2018" name="Nat. Plants">
        <title>Whole-genome landscape of Medicago truncatula symbiotic genes.</title>
        <authorList>
            <person name="Pecrix Y."/>
            <person name="Staton S.E."/>
            <person name="Sallet E."/>
            <person name="Lelandais-Briere C."/>
            <person name="Moreau S."/>
            <person name="Carrere S."/>
            <person name="Blein T."/>
            <person name="Jardinaud M.F."/>
            <person name="Latrasse D."/>
            <person name="Zouine M."/>
            <person name="Zahm M."/>
            <person name="Kreplak J."/>
            <person name="Mayjonade B."/>
            <person name="Satge C."/>
            <person name="Perez M."/>
            <person name="Cauet S."/>
            <person name="Marande W."/>
            <person name="Chantry-Darmon C."/>
            <person name="Lopez-Roques C."/>
            <person name="Bouchez O."/>
            <person name="Berard A."/>
            <person name="Debelle F."/>
            <person name="Munos S."/>
            <person name="Bendahmane A."/>
            <person name="Berges H."/>
            <person name="Niebel A."/>
            <person name="Buitink J."/>
            <person name="Frugier F."/>
            <person name="Benhamed M."/>
            <person name="Crespi M."/>
            <person name="Gouzy J."/>
            <person name="Gamas P."/>
        </authorList>
    </citation>
    <scope>NUCLEOTIDE SEQUENCE [LARGE SCALE GENOMIC DNA]</scope>
    <source>
        <strain evidence="3">cv. Jemalong A17</strain>
    </source>
</reference>
<comment type="caution">
    <text evidence="2">The sequence shown here is derived from an EMBL/GenBank/DDBJ whole genome shotgun (WGS) entry which is preliminary data.</text>
</comment>
<dbReference type="Gramene" id="rna39192">
    <property type="protein sequence ID" value="RHN44999.1"/>
    <property type="gene ID" value="gene39192"/>
</dbReference>
<evidence type="ECO:0000259" key="1">
    <source>
        <dbReference type="Pfam" id="PF13456"/>
    </source>
</evidence>
<dbReference type="Pfam" id="PF13456">
    <property type="entry name" value="RVT_3"/>
    <property type="match status" value="1"/>
</dbReference>
<sequence>MMQEEEAWKKSANGRYKCNIDASFSTSLNRVRLGMCLRDDSGDFALAKKDWFDSLCDIDVVEVVGIRTTLEWVLDLQFDNVDFALDSKRVVDYVNSDIDDSS</sequence>
<dbReference type="InterPro" id="IPR036397">
    <property type="entry name" value="RNaseH_sf"/>
</dbReference>
<dbReference type="Proteomes" id="UP000265566">
    <property type="component" value="Chromosome 7"/>
</dbReference>
<dbReference type="Gene3D" id="3.30.420.10">
    <property type="entry name" value="Ribonuclease H-like superfamily/Ribonuclease H"/>
    <property type="match status" value="1"/>
</dbReference>
<dbReference type="EMBL" id="PSQE01000007">
    <property type="protein sequence ID" value="RHN44999.1"/>
    <property type="molecule type" value="Genomic_DNA"/>
</dbReference>
<dbReference type="GO" id="GO:0003676">
    <property type="term" value="F:nucleic acid binding"/>
    <property type="evidence" value="ECO:0007669"/>
    <property type="project" value="InterPro"/>
</dbReference>
<proteinExistence type="predicted"/>
<organism evidence="2 3">
    <name type="scientific">Medicago truncatula</name>
    <name type="common">Barrel medic</name>
    <name type="synonym">Medicago tribuloides</name>
    <dbReference type="NCBI Taxonomy" id="3880"/>
    <lineage>
        <taxon>Eukaryota</taxon>
        <taxon>Viridiplantae</taxon>
        <taxon>Streptophyta</taxon>
        <taxon>Embryophyta</taxon>
        <taxon>Tracheophyta</taxon>
        <taxon>Spermatophyta</taxon>
        <taxon>Magnoliopsida</taxon>
        <taxon>eudicotyledons</taxon>
        <taxon>Gunneridae</taxon>
        <taxon>Pentapetalae</taxon>
        <taxon>rosids</taxon>
        <taxon>fabids</taxon>
        <taxon>Fabales</taxon>
        <taxon>Fabaceae</taxon>
        <taxon>Papilionoideae</taxon>
        <taxon>50 kb inversion clade</taxon>
        <taxon>NPAAA clade</taxon>
        <taxon>Hologalegina</taxon>
        <taxon>IRL clade</taxon>
        <taxon>Trifolieae</taxon>
        <taxon>Medicago</taxon>
    </lineage>
</organism>
<dbReference type="InterPro" id="IPR002156">
    <property type="entry name" value="RNaseH_domain"/>
</dbReference>